<reference evidence="1" key="1">
    <citation type="submission" date="2016-10" db="EMBL/GenBank/DDBJ databases">
        <title>Draft Genome Sequence of Nocardioides luteus Strain BAFB, an Alkane-Degrading Bacterium Isolated from JP-7 Polluted Soil.</title>
        <authorList>
            <person name="Brown L."/>
            <person name="Ruiz O.N."/>
            <person name="Gunasekera T."/>
        </authorList>
    </citation>
    <scope>NUCLEOTIDE SEQUENCE [LARGE SCALE GENOMIC DNA]</scope>
    <source>
        <strain evidence="1">BAFB</strain>
    </source>
</reference>
<dbReference type="STRING" id="1844.UG56_011920"/>
<evidence type="ECO:0008006" key="3">
    <source>
        <dbReference type="Google" id="ProtNLM"/>
    </source>
</evidence>
<organism evidence="1 2">
    <name type="scientific">Nocardioides luteus</name>
    <dbReference type="NCBI Taxonomy" id="1844"/>
    <lineage>
        <taxon>Bacteria</taxon>
        <taxon>Bacillati</taxon>
        <taxon>Actinomycetota</taxon>
        <taxon>Actinomycetes</taxon>
        <taxon>Propionibacteriales</taxon>
        <taxon>Nocardioidaceae</taxon>
        <taxon>Nocardioides</taxon>
    </lineage>
</organism>
<keyword evidence="2" id="KW-1185">Reference proteome</keyword>
<dbReference type="RefSeq" id="WP_045547996.1">
    <property type="nucleotide sequence ID" value="NZ_JZDQ02000014.1"/>
</dbReference>
<protein>
    <recommendedName>
        <fullName evidence="3">Heavy metal transporter</fullName>
    </recommendedName>
</protein>
<evidence type="ECO:0000313" key="1">
    <source>
        <dbReference type="EMBL" id="OIJ26667.1"/>
    </source>
</evidence>
<gene>
    <name evidence="1" type="ORF">UG56_011920</name>
</gene>
<name>A0A1J4N563_9ACTN</name>
<dbReference type="EMBL" id="JZDQ02000014">
    <property type="protein sequence ID" value="OIJ26667.1"/>
    <property type="molecule type" value="Genomic_DNA"/>
</dbReference>
<evidence type="ECO:0000313" key="2">
    <source>
        <dbReference type="Proteomes" id="UP000033772"/>
    </source>
</evidence>
<proteinExistence type="predicted"/>
<sequence>MKKFVTTLVVLSVIAGGIYWVVQAATDKLDSFLPDLQQCTAVAGEYEARFDPEQMGNAAVITALGLKRGLPARAATIAIATAIQESKLYNISHGDRDSLGLFQQRPSMGWGTEEQVQDPVYATNKFYDALVKIDGYEDMVITEAAQEVQRSAYPEAYADHEGEGRAIASAISGYSPAALTCRIDEPEAGSGKPQATKTEVNQLLGKMVGRARVDGTTVVIPVDAGETGERNGWAAAHYVLARASEFGATSIAYDGRTWSAGKDEEWAKTPDVTGDRIVVTLA</sequence>
<comment type="caution">
    <text evidence="1">The sequence shown here is derived from an EMBL/GenBank/DDBJ whole genome shotgun (WGS) entry which is preliminary data.</text>
</comment>
<dbReference type="OrthoDB" id="5171895at2"/>
<accession>A0A1J4N563</accession>
<dbReference type="Proteomes" id="UP000033772">
    <property type="component" value="Unassembled WGS sequence"/>
</dbReference>
<dbReference type="AlphaFoldDB" id="A0A1J4N563"/>